<dbReference type="eggNOG" id="ENOG502S3P0">
    <property type="taxonomic scope" value="Eukaryota"/>
</dbReference>
<evidence type="ECO:0000313" key="2">
    <source>
        <dbReference type="EMBL" id="EMR62905.1"/>
    </source>
</evidence>
<dbReference type="Gene3D" id="3.90.1200.10">
    <property type="match status" value="1"/>
</dbReference>
<dbReference type="InterPro" id="IPR011009">
    <property type="entry name" value="Kinase-like_dom_sf"/>
</dbReference>
<dbReference type="SUPFAM" id="SSF56112">
    <property type="entry name" value="Protein kinase-like (PK-like)"/>
    <property type="match status" value="1"/>
</dbReference>
<protein>
    <submittedName>
        <fullName evidence="2">Putative aminoglycoside phosphotransferase protein</fullName>
    </submittedName>
</protein>
<organism evidence="2 3">
    <name type="scientific">Eutypa lata (strain UCR-EL1)</name>
    <name type="common">Grapevine dieback disease fungus</name>
    <name type="synonym">Eutypa armeniacae</name>
    <dbReference type="NCBI Taxonomy" id="1287681"/>
    <lineage>
        <taxon>Eukaryota</taxon>
        <taxon>Fungi</taxon>
        <taxon>Dikarya</taxon>
        <taxon>Ascomycota</taxon>
        <taxon>Pezizomycotina</taxon>
        <taxon>Sordariomycetes</taxon>
        <taxon>Xylariomycetidae</taxon>
        <taxon>Xylariales</taxon>
        <taxon>Diatrypaceae</taxon>
        <taxon>Eutypa</taxon>
    </lineage>
</organism>
<dbReference type="InterPro" id="IPR012877">
    <property type="entry name" value="Dhs-27"/>
</dbReference>
<gene>
    <name evidence="2" type="ORF">UCREL1_10153</name>
</gene>
<keyword evidence="2" id="KW-0808">Transferase</keyword>
<feature type="domain" description="CHK kinase-like" evidence="1">
    <location>
        <begin position="126"/>
        <end position="300"/>
    </location>
</feature>
<dbReference type="OMA" id="GLHAGTW"/>
<dbReference type="SMART" id="SM00587">
    <property type="entry name" value="CHK"/>
    <property type="match status" value="1"/>
</dbReference>
<dbReference type="GO" id="GO:0016740">
    <property type="term" value="F:transferase activity"/>
    <property type="evidence" value="ECO:0007669"/>
    <property type="project" value="UniProtKB-KW"/>
</dbReference>
<dbReference type="EMBL" id="KB707338">
    <property type="protein sequence ID" value="EMR62905.1"/>
    <property type="molecule type" value="Genomic_DNA"/>
</dbReference>
<dbReference type="KEGG" id="ela:UCREL1_10153"/>
<reference evidence="3" key="1">
    <citation type="journal article" date="2013" name="Genome Announc.">
        <title>Draft genome sequence of the grapevine dieback fungus Eutypa lata UCR-EL1.</title>
        <authorList>
            <person name="Blanco-Ulate B."/>
            <person name="Rolshausen P.E."/>
            <person name="Cantu D."/>
        </authorList>
    </citation>
    <scope>NUCLEOTIDE SEQUENCE [LARGE SCALE GENOMIC DNA]</scope>
    <source>
        <strain evidence="3">UCR-EL1</strain>
    </source>
</reference>
<evidence type="ECO:0000313" key="3">
    <source>
        <dbReference type="Proteomes" id="UP000012174"/>
    </source>
</evidence>
<dbReference type="OrthoDB" id="191037at2759"/>
<accession>M7T8C1</accession>
<name>M7T8C1_EUTLA</name>
<dbReference type="HOGENOM" id="CLU_061751_1_0_1"/>
<keyword evidence="3" id="KW-1185">Reference proteome</keyword>
<dbReference type="AlphaFoldDB" id="M7T8C1"/>
<proteinExistence type="predicted"/>
<dbReference type="PANTHER" id="PTHR11012:SF30">
    <property type="entry name" value="PROTEIN KINASE-LIKE DOMAIN-CONTAINING"/>
    <property type="match status" value="1"/>
</dbReference>
<evidence type="ECO:0000259" key="1">
    <source>
        <dbReference type="SMART" id="SM00587"/>
    </source>
</evidence>
<dbReference type="Proteomes" id="UP000012174">
    <property type="component" value="Unassembled WGS sequence"/>
</dbReference>
<dbReference type="Pfam" id="PF07914">
    <property type="entry name" value="DUF1679"/>
    <property type="match status" value="1"/>
</dbReference>
<dbReference type="PANTHER" id="PTHR11012">
    <property type="entry name" value="PROTEIN KINASE-LIKE DOMAIN-CONTAINING"/>
    <property type="match status" value="1"/>
</dbReference>
<dbReference type="InterPro" id="IPR015897">
    <property type="entry name" value="CHK_kinase-like"/>
</dbReference>
<sequence length="363" mass="40696">MPTNETTPPGQLPTTPEEITATWLAEVLGFKIKRAELTKAILDATASKLFVAVAYDDDDDNSGETSRPRFLCIKGGFNPSVIKAYPHVLGMYQREADFFNQVAPTLSHIDFPKAWWASSKGNQGLVIMDDLSAHGAEFGSGALEWPVERVLAGVEQLAGLHAGTWGHTNADYPWLKDPDLYDQIMFDLCDMWDALVLAPNRPPVPDGLKDQKRTKAALRKHFLSRNPKFRCLVHGDAHTGNTYLLQGAPKFLDWQTIHVASAFHDVSYFITGTLSIEDRRSHEMRILDHYLDSLARFGAPRFSSKDEDVLIEYRKSMLSGYGWITAPYEVQSEPKVRAMVPRYCAALTDHQTFELIESLPAVE</sequence>